<dbReference type="PROSITE" id="PS51662">
    <property type="entry name" value="BP_PHYTASE"/>
    <property type="match status" value="1"/>
</dbReference>
<keyword evidence="1" id="KW-0732">Signal</keyword>
<feature type="chain" id="PRO_5030555996" evidence="1">
    <location>
        <begin position="31"/>
        <end position="368"/>
    </location>
</feature>
<name>A0A7V8GKM1_9GAMM</name>
<gene>
    <name evidence="3" type="ORF">B1992_13585</name>
</gene>
<keyword evidence="4" id="KW-1185">Reference proteome</keyword>
<dbReference type="Proteomes" id="UP000462066">
    <property type="component" value="Unassembled WGS sequence"/>
</dbReference>
<accession>A0A7V8GKM1</accession>
<evidence type="ECO:0000313" key="3">
    <source>
        <dbReference type="EMBL" id="KAF1685042.1"/>
    </source>
</evidence>
<protein>
    <submittedName>
        <fullName evidence="3">Phytase</fullName>
    </submittedName>
</protein>
<evidence type="ECO:0000256" key="1">
    <source>
        <dbReference type="SAM" id="SignalP"/>
    </source>
</evidence>
<dbReference type="GO" id="GO:0016158">
    <property type="term" value="F:inositol hexakisphosphate 3-phosphatase activity"/>
    <property type="evidence" value="ECO:0007669"/>
    <property type="project" value="InterPro"/>
</dbReference>
<feature type="domain" description="BPP" evidence="2">
    <location>
        <begin position="37"/>
        <end position="360"/>
    </location>
</feature>
<sequence>MHPPSLLRPLARVAAVAAALLLAACATRPAVPPPSAEAAPPAPVPVVVAEAWASPAVEADELDSLAAWQAEDGRVWLYATAKGSERVVVFDAATGERVREAGGPGAAPGRFARPNGIAVFGDLLFVVERDNRRVQVLALPGLEPLGAFGQDRLRTPYGLWLYEHAPGELTVLVTDSFMADFKRGVLPPRGQLAERVKRFRVRVDEHGLHADDAGAFGDIGDGALNMVESIAGDPAGNRLLIADEDHRVGSALREYALDGRYLGRSLPVFQGDAEGVALWECEAGVGYWIAAEQVRPTRFHVYARDTLAAAGEFVGARTALTDGVAVFAAPSARFPGGALFALDEDRAVTAFDLREVARALQLSPHCAR</sequence>
<dbReference type="InterPro" id="IPR011042">
    <property type="entry name" value="6-blade_b-propeller_TolB-like"/>
</dbReference>
<dbReference type="SUPFAM" id="SSF50956">
    <property type="entry name" value="Thermostable phytase (3-phytase)"/>
    <property type="match status" value="1"/>
</dbReference>
<dbReference type="InterPro" id="IPR003431">
    <property type="entry name" value="B-propeller_Phytase"/>
</dbReference>
<feature type="signal peptide" evidence="1">
    <location>
        <begin position="1"/>
        <end position="30"/>
    </location>
</feature>
<reference evidence="3 4" key="1">
    <citation type="submission" date="2017-10" db="EMBL/GenBank/DDBJ databases">
        <title>Whole genome sequencing of Pseudoxanthomonas broegbernensis DSM 12573(T).</title>
        <authorList>
            <person name="Kumar S."/>
            <person name="Bansal K."/>
            <person name="Kaur A."/>
            <person name="Patil P."/>
            <person name="Sharma S."/>
            <person name="Patil P.B."/>
        </authorList>
    </citation>
    <scope>NUCLEOTIDE SEQUENCE [LARGE SCALE GENOMIC DNA]</scope>
    <source>
        <strain evidence="3 4">DSM 12573</strain>
    </source>
</reference>
<comment type="caution">
    <text evidence="3">The sequence shown here is derived from an EMBL/GenBank/DDBJ whole genome shotgun (WGS) entry which is preliminary data.</text>
</comment>
<dbReference type="EMBL" id="MWIP01000018">
    <property type="protein sequence ID" value="KAF1685042.1"/>
    <property type="molecule type" value="Genomic_DNA"/>
</dbReference>
<evidence type="ECO:0000259" key="2">
    <source>
        <dbReference type="PROSITE" id="PS51662"/>
    </source>
</evidence>
<proteinExistence type="predicted"/>
<evidence type="ECO:0000313" key="4">
    <source>
        <dbReference type="Proteomes" id="UP000462066"/>
    </source>
</evidence>
<organism evidence="3 4">
    <name type="scientific">Pseudoxanthomonas broegbernensis</name>
    <dbReference type="NCBI Taxonomy" id="83619"/>
    <lineage>
        <taxon>Bacteria</taxon>
        <taxon>Pseudomonadati</taxon>
        <taxon>Pseudomonadota</taxon>
        <taxon>Gammaproteobacteria</taxon>
        <taxon>Lysobacterales</taxon>
        <taxon>Lysobacteraceae</taxon>
        <taxon>Pseudoxanthomonas</taxon>
    </lineage>
</organism>
<dbReference type="Gene3D" id="2.120.10.30">
    <property type="entry name" value="TolB, C-terminal domain"/>
    <property type="match status" value="1"/>
</dbReference>
<dbReference type="AlphaFoldDB" id="A0A7V8GKM1"/>
<dbReference type="RefSeq" id="WP_162312051.1">
    <property type="nucleotide sequence ID" value="NZ_JACHGU010000013.1"/>
</dbReference>